<evidence type="ECO:0000313" key="8">
    <source>
        <dbReference type="Proteomes" id="UP001148838"/>
    </source>
</evidence>
<dbReference type="PANTHER" id="PTHR43142:SF1">
    <property type="entry name" value="CARBOXYLIC ESTER HYDROLASE"/>
    <property type="match status" value="1"/>
</dbReference>
<keyword evidence="3 5" id="KW-0378">Hydrolase</keyword>
<dbReference type="PROSITE" id="PS00122">
    <property type="entry name" value="CARBOXYLESTERASE_B_1"/>
    <property type="match status" value="1"/>
</dbReference>
<dbReference type="EC" id="3.1.1.-" evidence="5"/>
<sequence>MDVRIPAPAECEVRSVIKFLNAQGIAPIEIDRQLCQVYGANVMSKQMAPQPPEPWTEVYDATMERNECSQNHVVTKMHTGSEDCLFLNVYTHKLADNTSSPRAVMVWIHGGAFKLGSGGAMMQGPDYLMEEDVVVVTLQYRLGVFGFINLPAAGVSGNIGMKDQVMGLKWVQNNIASFGGDSTRVTIFGESAGGASVHYHLLSPMSEGLFHGAIMQSGSALDPWAFKEPEEIRKATFELGNSFGCNQTGDTELYDCLMKQSEEKLVGVLSFE</sequence>
<evidence type="ECO:0000256" key="2">
    <source>
        <dbReference type="ARBA" id="ARBA00022487"/>
    </source>
</evidence>
<protein>
    <recommendedName>
        <fullName evidence="5">Carboxylic ester hydrolase</fullName>
        <ecNumber evidence="5">3.1.1.-</ecNumber>
    </recommendedName>
</protein>
<proteinExistence type="inferred from homology"/>
<evidence type="ECO:0000313" key="7">
    <source>
        <dbReference type="EMBL" id="KAJ4438727.1"/>
    </source>
</evidence>
<reference evidence="7 8" key="1">
    <citation type="journal article" date="2022" name="Allergy">
        <title>Genome assembly and annotation of Periplaneta americana reveal a comprehensive cockroach allergen profile.</title>
        <authorList>
            <person name="Wang L."/>
            <person name="Xiong Q."/>
            <person name="Saelim N."/>
            <person name="Wang L."/>
            <person name="Nong W."/>
            <person name="Wan A.T."/>
            <person name="Shi M."/>
            <person name="Liu X."/>
            <person name="Cao Q."/>
            <person name="Hui J.H.L."/>
            <person name="Sookrung N."/>
            <person name="Leung T.F."/>
            <person name="Tungtrongchitr A."/>
            <person name="Tsui S.K.W."/>
        </authorList>
    </citation>
    <scope>NUCLEOTIDE SEQUENCE [LARGE SCALE GENOMIC DNA]</scope>
    <source>
        <strain evidence="7">PWHHKU_190912</strain>
    </source>
</reference>
<comment type="caution">
    <text evidence="7">The sequence shown here is derived from an EMBL/GenBank/DDBJ whole genome shotgun (WGS) entry which is preliminary data.</text>
</comment>
<dbReference type="InterPro" id="IPR002018">
    <property type="entry name" value="CarbesteraseB"/>
</dbReference>
<accession>A0ABQ8SYG3</accession>
<feature type="domain" description="Carboxylesterase type B" evidence="6">
    <location>
        <begin position="48"/>
        <end position="268"/>
    </location>
</feature>
<keyword evidence="4" id="KW-0325">Glycoprotein</keyword>
<organism evidence="7 8">
    <name type="scientific">Periplaneta americana</name>
    <name type="common">American cockroach</name>
    <name type="synonym">Blatta americana</name>
    <dbReference type="NCBI Taxonomy" id="6978"/>
    <lineage>
        <taxon>Eukaryota</taxon>
        <taxon>Metazoa</taxon>
        <taxon>Ecdysozoa</taxon>
        <taxon>Arthropoda</taxon>
        <taxon>Hexapoda</taxon>
        <taxon>Insecta</taxon>
        <taxon>Pterygota</taxon>
        <taxon>Neoptera</taxon>
        <taxon>Polyneoptera</taxon>
        <taxon>Dictyoptera</taxon>
        <taxon>Blattodea</taxon>
        <taxon>Blattoidea</taxon>
        <taxon>Blattidae</taxon>
        <taxon>Blattinae</taxon>
        <taxon>Periplaneta</taxon>
    </lineage>
</organism>
<gene>
    <name evidence="7" type="ORF">ANN_14676</name>
</gene>
<dbReference type="SUPFAM" id="SSF53474">
    <property type="entry name" value="alpha/beta-Hydrolases"/>
    <property type="match status" value="1"/>
</dbReference>
<evidence type="ECO:0000256" key="4">
    <source>
        <dbReference type="ARBA" id="ARBA00023180"/>
    </source>
</evidence>
<evidence type="ECO:0000256" key="3">
    <source>
        <dbReference type="ARBA" id="ARBA00022801"/>
    </source>
</evidence>
<evidence type="ECO:0000256" key="5">
    <source>
        <dbReference type="RuleBase" id="RU361235"/>
    </source>
</evidence>
<dbReference type="EMBL" id="JAJSOF020000019">
    <property type="protein sequence ID" value="KAJ4438727.1"/>
    <property type="molecule type" value="Genomic_DNA"/>
</dbReference>
<dbReference type="Gene3D" id="3.40.50.1820">
    <property type="entry name" value="alpha/beta hydrolase"/>
    <property type="match status" value="1"/>
</dbReference>
<name>A0ABQ8SYG3_PERAM</name>
<keyword evidence="2" id="KW-0719">Serine esterase</keyword>
<dbReference type="Proteomes" id="UP001148838">
    <property type="component" value="Unassembled WGS sequence"/>
</dbReference>
<dbReference type="Pfam" id="PF00135">
    <property type="entry name" value="COesterase"/>
    <property type="match status" value="1"/>
</dbReference>
<dbReference type="InterPro" id="IPR019826">
    <property type="entry name" value="Carboxylesterase_B_AS"/>
</dbReference>
<comment type="similarity">
    <text evidence="1 5">Belongs to the type-B carboxylesterase/lipase family.</text>
</comment>
<evidence type="ECO:0000256" key="1">
    <source>
        <dbReference type="ARBA" id="ARBA00005964"/>
    </source>
</evidence>
<dbReference type="InterPro" id="IPR029058">
    <property type="entry name" value="AB_hydrolase_fold"/>
</dbReference>
<evidence type="ECO:0000259" key="6">
    <source>
        <dbReference type="Pfam" id="PF00135"/>
    </source>
</evidence>
<dbReference type="PANTHER" id="PTHR43142">
    <property type="entry name" value="CARBOXYLIC ESTER HYDROLASE"/>
    <property type="match status" value="1"/>
</dbReference>
<feature type="non-terminal residue" evidence="7">
    <location>
        <position position="272"/>
    </location>
</feature>
<keyword evidence="8" id="KW-1185">Reference proteome</keyword>